<dbReference type="SMART" id="SM00411">
    <property type="entry name" value="BHL"/>
    <property type="match status" value="1"/>
</dbReference>
<gene>
    <name evidence="4" type="ORF">HMPREF0202_02804</name>
</gene>
<keyword evidence="1" id="KW-0226">DNA condensation</keyword>
<name>U7V3H2_9FUSO</name>
<organism evidence="4 5">
    <name type="scientific">Cetobacterium somerae ATCC BAA-474</name>
    <dbReference type="NCBI Taxonomy" id="1319815"/>
    <lineage>
        <taxon>Bacteria</taxon>
        <taxon>Fusobacteriati</taxon>
        <taxon>Fusobacteriota</taxon>
        <taxon>Fusobacteriia</taxon>
        <taxon>Fusobacteriales</taxon>
        <taxon>Fusobacteriaceae</taxon>
        <taxon>Cetobacterium</taxon>
    </lineage>
</organism>
<dbReference type="PANTHER" id="PTHR33175:SF3">
    <property type="entry name" value="DNA-BINDING PROTEIN HU-BETA"/>
    <property type="match status" value="1"/>
</dbReference>
<evidence type="ECO:0000313" key="5">
    <source>
        <dbReference type="Proteomes" id="UP000017081"/>
    </source>
</evidence>
<reference evidence="4 5" key="1">
    <citation type="submission" date="2013-08" db="EMBL/GenBank/DDBJ databases">
        <authorList>
            <person name="Weinstock G."/>
            <person name="Sodergren E."/>
            <person name="Wylie T."/>
            <person name="Fulton L."/>
            <person name="Fulton R."/>
            <person name="Fronick C."/>
            <person name="O'Laughlin M."/>
            <person name="Godfrey J."/>
            <person name="Miner T."/>
            <person name="Herter B."/>
            <person name="Appelbaum E."/>
            <person name="Cordes M."/>
            <person name="Lek S."/>
            <person name="Wollam A."/>
            <person name="Pepin K.H."/>
            <person name="Palsikar V.B."/>
            <person name="Mitreva M."/>
            <person name="Wilson R.K."/>
        </authorList>
    </citation>
    <scope>NUCLEOTIDE SEQUENCE [LARGE SCALE GENOMIC DNA]</scope>
    <source>
        <strain evidence="4 5">ATCC BAA-474</strain>
    </source>
</reference>
<proteinExistence type="inferred from homology"/>
<evidence type="ECO:0000256" key="2">
    <source>
        <dbReference type="ARBA" id="ARBA00023125"/>
    </source>
</evidence>
<sequence length="92" mass="10553">MTKQEFIELYQEKMEVTTKKDAERLVNGFFSTLEEVLVKGDNLSVLGFGKFETTTQSARICRNPKTGEEIKVPEKRVVKFRVGKRLAEKVAK</sequence>
<dbReference type="EMBL" id="AXZF01000169">
    <property type="protein sequence ID" value="ERT65293.1"/>
    <property type="molecule type" value="Genomic_DNA"/>
</dbReference>
<dbReference type="RefSeq" id="WP_023052330.1">
    <property type="nucleotide sequence ID" value="NZ_CP173070.2"/>
</dbReference>
<dbReference type="AlphaFoldDB" id="U7V3H2"/>
<dbReference type="GO" id="GO:0030261">
    <property type="term" value="P:chromosome condensation"/>
    <property type="evidence" value="ECO:0007669"/>
    <property type="project" value="UniProtKB-KW"/>
</dbReference>
<evidence type="ECO:0000256" key="3">
    <source>
        <dbReference type="RuleBase" id="RU003939"/>
    </source>
</evidence>
<dbReference type="PRINTS" id="PR01727">
    <property type="entry name" value="DNABINDINGHU"/>
</dbReference>
<comment type="caution">
    <text evidence="4">The sequence shown here is derived from an EMBL/GenBank/DDBJ whole genome shotgun (WGS) entry which is preliminary data.</text>
</comment>
<comment type="similarity">
    <text evidence="3">Belongs to the bacterial histone-like protein family.</text>
</comment>
<evidence type="ECO:0000256" key="1">
    <source>
        <dbReference type="ARBA" id="ARBA00023067"/>
    </source>
</evidence>
<dbReference type="Gene3D" id="4.10.520.10">
    <property type="entry name" value="IHF-like DNA-binding proteins"/>
    <property type="match status" value="1"/>
</dbReference>
<dbReference type="CDD" id="cd13831">
    <property type="entry name" value="HU"/>
    <property type="match status" value="1"/>
</dbReference>
<dbReference type="SUPFAM" id="SSF47729">
    <property type="entry name" value="IHF-like DNA-binding proteins"/>
    <property type="match status" value="1"/>
</dbReference>
<dbReference type="PANTHER" id="PTHR33175">
    <property type="entry name" value="DNA-BINDING PROTEIN HU"/>
    <property type="match status" value="1"/>
</dbReference>
<dbReference type="STRING" id="1319815.HMPREF0202_02804"/>
<evidence type="ECO:0008006" key="6">
    <source>
        <dbReference type="Google" id="ProtNLM"/>
    </source>
</evidence>
<accession>U7V3H2</accession>
<dbReference type="HOGENOM" id="CLU_105066_3_2_0"/>
<dbReference type="Proteomes" id="UP000017081">
    <property type="component" value="Unassembled WGS sequence"/>
</dbReference>
<dbReference type="GO" id="GO:0030527">
    <property type="term" value="F:structural constituent of chromatin"/>
    <property type="evidence" value="ECO:0007669"/>
    <property type="project" value="InterPro"/>
</dbReference>
<dbReference type="Pfam" id="PF00216">
    <property type="entry name" value="Bac_DNA_binding"/>
    <property type="match status" value="1"/>
</dbReference>
<dbReference type="GO" id="GO:0003677">
    <property type="term" value="F:DNA binding"/>
    <property type="evidence" value="ECO:0007669"/>
    <property type="project" value="UniProtKB-KW"/>
</dbReference>
<keyword evidence="5" id="KW-1185">Reference proteome</keyword>
<evidence type="ECO:0000313" key="4">
    <source>
        <dbReference type="EMBL" id="ERT65293.1"/>
    </source>
</evidence>
<keyword evidence="2" id="KW-0238">DNA-binding</keyword>
<dbReference type="GO" id="GO:0005829">
    <property type="term" value="C:cytosol"/>
    <property type="evidence" value="ECO:0007669"/>
    <property type="project" value="TreeGrafter"/>
</dbReference>
<dbReference type="InterPro" id="IPR010992">
    <property type="entry name" value="IHF-like_DNA-bd_dom_sf"/>
</dbReference>
<protein>
    <recommendedName>
        <fullName evidence="6">DNA-binding protein HU</fullName>
    </recommendedName>
</protein>
<dbReference type="InterPro" id="IPR000119">
    <property type="entry name" value="Hist_DNA-bd"/>
</dbReference>
<dbReference type="eggNOG" id="COG0776">
    <property type="taxonomic scope" value="Bacteria"/>
</dbReference>